<dbReference type="PANTHER" id="PTHR40903">
    <property type="entry name" value="GLYCINE-RICH CELL WALL STRUCTURAL PROTEIN 1-LIKE"/>
    <property type="match status" value="1"/>
</dbReference>
<accession>A0A150H482</accession>
<dbReference type="InterPro" id="IPR015943">
    <property type="entry name" value="WD40/YVTN_repeat-like_dom_sf"/>
</dbReference>
<proteinExistence type="predicted"/>
<feature type="region of interest" description="Disordered" evidence="1">
    <location>
        <begin position="1181"/>
        <end position="1275"/>
    </location>
</feature>
<feature type="compositionally biased region" description="Low complexity" evidence="1">
    <location>
        <begin position="590"/>
        <end position="601"/>
    </location>
</feature>
<feature type="compositionally biased region" description="Polar residues" evidence="1">
    <location>
        <begin position="627"/>
        <end position="636"/>
    </location>
</feature>
<dbReference type="OrthoDB" id="552685at2759"/>
<organism evidence="2 3">
    <name type="scientific">Gonium pectorale</name>
    <name type="common">Green alga</name>
    <dbReference type="NCBI Taxonomy" id="33097"/>
    <lineage>
        <taxon>Eukaryota</taxon>
        <taxon>Viridiplantae</taxon>
        <taxon>Chlorophyta</taxon>
        <taxon>core chlorophytes</taxon>
        <taxon>Chlorophyceae</taxon>
        <taxon>CS clade</taxon>
        <taxon>Chlamydomonadales</taxon>
        <taxon>Volvocaceae</taxon>
        <taxon>Gonium</taxon>
    </lineage>
</organism>
<feature type="compositionally biased region" description="Gly residues" evidence="1">
    <location>
        <begin position="1490"/>
        <end position="1500"/>
    </location>
</feature>
<feature type="compositionally biased region" description="Basic and acidic residues" evidence="1">
    <location>
        <begin position="382"/>
        <end position="397"/>
    </location>
</feature>
<evidence type="ECO:0000256" key="1">
    <source>
        <dbReference type="SAM" id="MobiDB-lite"/>
    </source>
</evidence>
<comment type="caution">
    <text evidence="2">The sequence shown here is derived from an EMBL/GenBank/DDBJ whole genome shotgun (WGS) entry which is preliminary data.</text>
</comment>
<reference evidence="3" key="1">
    <citation type="journal article" date="2016" name="Nat. Commun.">
        <title>The Gonium pectorale genome demonstrates co-option of cell cycle regulation during the evolution of multicellularity.</title>
        <authorList>
            <person name="Hanschen E.R."/>
            <person name="Marriage T.N."/>
            <person name="Ferris P.J."/>
            <person name="Hamaji T."/>
            <person name="Toyoda A."/>
            <person name="Fujiyama A."/>
            <person name="Neme R."/>
            <person name="Noguchi H."/>
            <person name="Minakuchi Y."/>
            <person name="Suzuki M."/>
            <person name="Kawai-Toyooka H."/>
            <person name="Smith D.R."/>
            <person name="Sparks H."/>
            <person name="Anderson J."/>
            <person name="Bakaric R."/>
            <person name="Luria V."/>
            <person name="Karger A."/>
            <person name="Kirschner M.W."/>
            <person name="Durand P.M."/>
            <person name="Michod R.E."/>
            <person name="Nozaki H."/>
            <person name="Olson B.J."/>
        </authorList>
    </citation>
    <scope>NUCLEOTIDE SEQUENCE [LARGE SCALE GENOMIC DNA]</scope>
    <source>
        <strain evidence="3">NIES-2863</strain>
    </source>
</reference>
<dbReference type="EMBL" id="LSYV01000002">
    <property type="protein sequence ID" value="KXZ56957.1"/>
    <property type="molecule type" value="Genomic_DNA"/>
</dbReference>
<dbReference type="Proteomes" id="UP000075714">
    <property type="component" value="Unassembled WGS sequence"/>
</dbReference>
<feature type="region of interest" description="Disordered" evidence="1">
    <location>
        <begin position="1828"/>
        <end position="1862"/>
    </location>
</feature>
<gene>
    <name evidence="2" type="ORF">GPECTOR_1g863</name>
</gene>
<feature type="compositionally biased region" description="Acidic residues" evidence="1">
    <location>
        <begin position="1380"/>
        <end position="1396"/>
    </location>
</feature>
<feature type="region of interest" description="Disordered" evidence="1">
    <location>
        <begin position="497"/>
        <end position="521"/>
    </location>
</feature>
<dbReference type="Gene3D" id="2.130.10.10">
    <property type="entry name" value="YVTN repeat-like/Quinoprotein amine dehydrogenase"/>
    <property type="match status" value="1"/>
</dbReference>
<feature type="region of interest" description="Disordered" evidence="1">
    <location>
        <begin position="625"/>
        <end position="644"/>
    </location>
</feature>
<evidence type="ECO:0000313" key="2">
    <source>
        <dbReference type="EMBL" id="KXZ56957.1"/>
    </source>
</evidence>
<feature type="region of interest" description="Disordered" evidence="1">
    <location>
        <begin position="1361"/>
        <end position="1407"/>
    </location>
</feature>
<feature type="region of interest" description="Disordered" evidence="1">
    <location>
        <begin position="590"/>
        <end position="611"/>
    </location>
</feature>
<feature type="region of interest" description="Disordered" evidence="1">
    <location>
        <begin position="308"/>
        <end position="332"/>
    </location>
</feature>
<evidence type="ECO:0008006" key="4">
    <source>
        <dbReference type="Google" id="ProtNLM"/>
    </source>
</evidence>
<sequence length="1903" mass="185991">MYSLQVAAAASSSAAGAAGVDSLAVLLEDGRLDVMIYAEHCNRFLLSQRLQLVAPGTQPRFRPRLLAASPSGRHGLAVAAFQDSIMYLPLALPAEAAAATAAAAAAVGPANVVKGADDAIPHGSSIDGPSAGASRAPPLPAVRVLADTAVPYLHSRHHPTQRQCPVGAGTVAGPVPGMAPRDLRAAVADALAASEPCGADLSGAGARPSLSPLGTPLVLEPGCGAIWDLAFCEELQPQPQHGGMLGRGPAEGDSADDLGIVGFRIAALAHRSSSGCGEVLLLRWARQQSCLLCCLVISLGAGPGAGPGVGPGAAARSAGGSGGEDGSGRLSPLGTAHLLRAAAPAKLQGGSGARGGADGGGGGGGAGAPQRRTVGLLHARRGGGDRGEGDELAERMSRSMRWGSPATPPPERSQSMMGRDGPGGAGGRRARPLTQPLPMADFVVSEGELAPGRPGHLQVTGAVLDLLSPSGPVVSAEAEGGQAPLQVLRDGVAAPLVSRLPSPGTTPTGPGAEPDAGTPAASPELLTALRDVTDVLQLRCGEPTLAAGLVAEGVLVQVTPSGVLLSPLELLSGLAAAGAGPAPVVGAAAAAGEAGPSGSPPDLGAPESLLPGYGSGSGLCGSWESLPRSTWPSPKSSRFEERGPVETGWAVAGTAGGGGGGGGGSAEAEALPAPGVASRAAPIAMYLSGSAAPAASMSATRSGIEMSGQLALAGSVGSPAALAQVAAAAAGAALEGGTPPGPGAGAGWGHSVSGEAASTVCTDGDDDGTATVAESMQVDGRLADGAAEDAAQGHVCGTAANAANAWCNAAASGGAAAASEVMVMAGAADPAQTQSQDQGEVDVSHGAAAWWDAGPGGVALAAVAHGCVVLVRRQDRTLTLARMSTAVPAGLGPLGTETGPHAAPVPESVAFVSPAPGPAAMALAVVARGSGARGDDRRGGARAWGQAPGPTSAESGPGSGRGGEHPVCLVGLRSGGLLAIGIEEAPPHSGPEADAPASSHHSVGDAGASNAAAARHEQEAQRPAAPDADPAVALRWLCHRQLEQVPLRLAPLAPSRPWQLLAVGAAAHAVELARPGSQLVCLPLLPPGGGWTDRNGGAGVPQPEALMGVPLYLPQHAVAAARNRGRLGAAPADATATPAALPPPAELALVALGDGSYRLLSLQHLCRLGRQPPCMLRSAAPGAAAVSRRRRAPCEPGTRPIGRPRALLQLQPAAQGFDSSGAAESATGSREGHQGPEAEVQGASGSAPRGGSASEEGSGPAHAHGEGEGGGGGEAVHGRGYLALLADDPLVSWQRAVHRAPASGQSSSPAAPLEGSEWLHLLHAATGRQLASYDVVSATGGSVATCVEAWAVGPEAGIGGRAAATRHPPPAVGGGVGGGEADEDSDSGEGGGEEGPDNPGQGEGVGAPGRLARLLAAFQRVNAAAEGAVEGGEGAGVALLEVLARMEEELEADIHAAGAGAAAAGQRDGGAELRGAGAAMGRAAAAAGGAGAGAGGGRGAGAQPAPSPPEPPGVRFEVVMRLLLAKPVTAVCPYDGCTLVAAAGRRLHLYRLQDGRLHRTGWHATRNPATALAACPARRLLAATDGATGVVLYEVLHGEPDAVGGPDGPPLALRVLAADVVPRPVTSLLLLPPRPPARSGSGTALALVSAAGPEAAAAKAMDVDAEEEEPAVAAAAAATVETGTADAGDLMSGGAAGAPVVAAVASSGTFVLLSPEPQVPGCPVRNLQPVAALRLQDVAHRLRAHLPAPVARYNADEDGGSGGRDVVDGDQLAVLLELPPGQRLNCLRRVPLGALRASLAAACGGQPIAARPTEPGLGLAAAMAGPEAAQADEPIGEGSVAPPEHGGLRQCPGHGSALAPTDAGAATGSGLIWDLLAEGAEGGAGVEDLEASVLQVLQDVLAA</sequence>
<feature type="region of interest" description="Disordered" evidence="1">
    <location>
        <begin position="1490"/>
        <end position="1512"/>
    </location>
</feature>
<keyword evidence="3" id="KW-1185">Reference proteome</keyword>
<feature type="compositionally biased region" description="Gly residues" evidence="1">
    <location>
        <begin position="349"/>
        <end position="367"/>
    </location>
</feature>
<feature type="compositionally biased region" description="Low complexity" evidence="1">
    <location>
        <begin position="1242"/>
        <end position="1262"/>
    </location>
</feature>
<feature type="compositionally biased region" description="Low complexity" evidence="1">
    <location>
        <begin position="501"/>
        <end position="521"/>
    </location>
</feature>
<name>A0A150H482_GONPE</name>
<feature type="region of interest" description="Disordered" evidence="1">
    <location>
        <begin position="931"/>
        <end position="967"/>
    </location>
</feature>
<evidence type="ECO:0000313" key="3">
    <source>
        <dbReference type="Proteomes" id="UP000075714"/>
    </source>
</evidence>
<dbReference type="PANTHER" id="PTHR40903:SF1">
    <property type="entry name" value="HYPHALLY REGULATED CELL WALL PROTEIN 3"/>
    <property type="match status" value="1"/>
</dbReference>
<protein>
    <recommendedName>
        <fullName evidence="4">Cleavage/polyadenylation specificity factor A subunit N-terminal domain-containing protein</fullName>
    </recommendedName>
</protein>
<dbReference type="STRING" id="33097.A0A150H482"/>
<feature type="region of interest" description="Disordered" evidence="1">
    <location>
        <begin position="982"/>
        <end position="1027"/>
    </location>
</feature>
<feature type="region of interest" description="Disordered" evidence="1">
    <location>
        <begin position="346"/>
        <end position="431"/>
    </location>
</feature>